<accession>A0A8X6M3B2</accession>
<proteinExistence type="predicted"/>
<comment type="caution">
    <text evidence="1">The sequence shown here is derived from an EMBL/GenBank/DDBJ whole genome shotgun (WGS) entry which is preliminary data.</text>
</comment>
<gene>
    <name evidence="1" type="ORF">TNCT_379331</name>
</gene>
<reference evidence="1" key="1">
    <citation type="submission" date="2020-07" db="EMBL/GenBank/DDBJ databases">
        <title>Multicomponent nature underlies the extraordinary mechanical properties of spider dragline silk.</title>
        <authorList>
            <person name="Kono N."/>
            <person name="Nakamura H."/>
            <person name="Mori M."/>
            <person name="Yoshida Y."/>
            <person name="Ohtoshi R."/>
            <person name="Malay A.D."/>
            <person name="Moran D.A.P."/>
            <person name="Tomita M."/>
            <person name="Numata K."/>
            <person name="Arakawa K."/>
        </authorList>
    </citation>
    <scope>NUCLEOTIDE SEQUENCE</scope>
</reference>
<name>A0A8X6M3B2_TRICU</name>
<keyword evidence="2" id="KW-1185">Reference proteome</keyword>
<dbReference type="Proteomes" id="UP000887116">
    <property type="component" value="Unassembled WGS sequence"/>
</dbReference>
<dbReference type="AlphaFoldDB" id="A0A8X6M3B2"/>
<evidence type="ECO:0000313" key="1">
    <source>
        <dbReference type="EMBL" id="GFR30477.1"/>
    </source>
</evidence>
<evidence type="ECO:0000313" key="2">
    <source>
        <dbReference type="Proteomes" id="UP000887116"/>
    </source>
</evidence>
<sequence length="131" mass="15251">MTSRRESRFPNNGNKNRMKTIEDDTSSFLMNKAFDILKIVTKLDKEPSGFLEIDSFFRTSLRNILFWGGWKGYTAGESYGNICQRQLWHISGKVYGSMAFVRRRQHVERDTDNRSCMNLRRQGSKITCVVA</sequence>
<protein>
    <submittedName>
        <fullName evidence="1">Uncharacterized protein</fullName>
    </submittedName>
</protein>
<dbReference type="EMBL" id="BMAO01039306">
    <property type="protein sequence ID" value="GFR30477.1"/>
    <property type="molecule type" value="Genomic_DNA"/>
</dbReference>
<organism evidence="1 2">
    <name type="scientific">Trichonephila clavata</name>
    <name type="common">Joro spider</name>
    <name type="synonym">Nephila clavata</name>
    <dbReference type="NCBI Taxonomy" id="2740835"/>
    <lineage>
        <taxon>Eukaryota</taxon>
        <taxon>Metazoa</taxon>
        <taxon>Ecdysozoa</taxon>
        <taxon>Arthropoda</taxon>
        <taxon>Chelicerata</taxon>
        <taxon>Arachnida</taxon>
        <taxon>Araneae</taxon>
        <taxon>Araneomorphae</taxon>
        <taxon>Entelegynae</taxon>
        <taxon>Araneoidea</taxon>
        <taxon>Nephilidae</taxon>
        <taxon>Trichonephila</taxon>
    </lineage>
</organism>